<evidence type="ECO:0000256" key="4">
    <source>
        <dbReference type="ARBA" id="ARBA00023136"/>
    </source>
</evidence>
<feature type="domain" description="TonB C-terminal" evidence="7">
    <location>
        <begin position="251"/>
        <end position="308"/>
    </location>
</feature>
<gene>
    <name evidence="8" type="ORF">HJ583_000240</name>
</gene>
<evidence type="ECO:0000256" key="1">
    <source>
        <dbReference type="ARBA" id="ARBA00004167"/>
    </source>
</evidence>
<sequence length="334" mass="36233">MSAATPRPSTPKAAKAEKPAAVVKPAASGKSSSSGKPARKRVRGRSLSWLGGHALGLGVALSVLLHGVFGAMNFVAPPGGLKKLEEKGLQVVLVNSRHKKPPRDAQALAQANLDGGGEQADQKHMPTSPLPPQDSVRDGEAVAEAQQRVRQMEARQRELLALAQGSKKQVAPERAKQSEETPSETKPTERGLDLNSAQAIARQEAVVDKLVKDYASRPRKGFISPRTKEHKLAMYGEAFRLKLERIGEVNFPRSARGSMYGSVMVVVEIRPDGSLESAEIARPNANPKLNEAALRIVRLAAPYARIPDELRKDYDILVLARTMNFTRDEISVEQ</sequence>
<feature type="compositionally biased region" description="Low complexity" evidence="5">
    <location>
        <begin position="19"/>
        <end position="36"/>
    </location>
</feature>
<evidence type="ECO:0000259" key="7">
    <source>
        <dbReference type="Pfam" id="PF03544"/>
    </source>
</evidence>
<feature type="region of interest" description="Disordered" evidence="5">
    <location>
        <begin position="114"/>
        <end position="150"/>
    </location>
</feature>
<dbReference type="NCBIfam" id="TIGR01352">
    <property type="entry name" value="tonB_Cterm"/>
    <property type="match status" value="1"/>
</dbReference>
<dbReference type="Gene3D" id="3.30.1150.10">
    <property type="match status" value="1"/>
</dbReference>
<evidence type="ECO:0000256" key="5">
    <source>
        <dbReference type="SAM" id="MobiDB-lite"/>
    </source>
</evidence>
<dbReference type="Pfam" id="PF03544">
    <property type="entry name" value="TonB_C"/>
    <property type="match status" value="1"/>
</dbReference>
<keyword evidence="4 6" id="KW-0472">Membrane</keyword>
<accession>A0ABX2IET3</accession>
<reference evidence="8 9" key="1">
    <citation type="submission" date="2020-06" db="EMBL/GenBank/DDBJ databases">
        <title>Draft genome of Uliginosibacterium sp. IMCC34675.</title>
        <authorList>
            <person name="Song J."/>
        </authorList>
    </citation>
    <scope>NUCLEOTIDE SEQUENCE [LARGE SCALE GENOMIC DNA]</scope>
    <source>
        <strain evidence="8 9">IMCC34675</strain>
    </source>
</reference>
<keyword evidence="3 6" id="KW-1133">Transmembrane helix</keyword>
<comment type="caution">
    <text evidence="8">The sequence shown here is derived from an EMBL/GenBank/DDBJ whole genome shotgun (WGS) entry which is preliminary data.</text>
</comment>
<keyword evidence="9" id="KW-1185">Reference proteome</keyword>
<evidence type="ECO:0000256" key="2">
    <source>
        <dbReference type="ARBA" id="ARBA00022692"/>
    </source>
</evidence>
<proteinExistence type="predicted"/>
<keyword evidence="2 6" id="KW-0812">Transmembrane</keyword>
<evidence type="ECO:0000313" key="9">
    <source>
        <dbReference type="Proteomes" id="UP000778523"/>
    </source>
</evidence>
<dbReference type="InterPro" id="IPR037682">
    <property type="entry name" value="TonB_C"/>
</dbReference>
<dbReference type="InterPro" id="IPR006260">
    <property type="entry name" value="TonB/TolA_C"/>
</dbReference>
<evidence type="ECO:0000256" key="6">
    <source>
        <dbReference type="SAM" id="Phobius"/>
    </source>
</evidence>
<feature type="compositionally biased region" description="Basic and acidic residues" evidence="5">
    <location>
        <begin position="170"/>
        <end position="179"/>
    </location>
</feature>
<dbReference type="SUPFAM" id="SSF74653">
    <property type="entry name" value="TolA/TonB C-terminal domain"/>
    <property type="match status" value="1"/>
</dbReference>
<feature type="region of interest" description="Disordered" evidence="5">
    <location>
        <begin position="1"/>
        <end position="41"/>
    </location>
</feature>
<dbReference type="EMBL" id="JABCSC020000001">
    <property type="protein sequence ID" value="NSL53442.1"/>
    <property type="molecule type" value="Genomic_DNA"/>
</dbReference>
<dbReference type="Proteomes" id="UP000778523">
    <property type="component" value="Unassembled WGS sequence"/>
</dbReference>
<feature type="transmembrane region" description="Helical" evidence="6">
    <location>
        <begin position="47"/>
        <end position="69"/>
    </location>
</feature>
<evidence type="ECO:0000313" key="8">
    <source>
        <dbReference type="EMBL" id="NSL53442.1"/>
    </source>
</evidence>
<protein>
    <submittedName>
        <fullName evidence="8">TonB family protein</fullName>
    </submittedName>
</protein>
<dbReference type="RefSeq" id="WP_170019477.1">
    <property type="nucleotide sequence ID" value="NZ_JABCSC020000001.1"/>
</dbReference>
<organism evidence="8 9">
    <name type="scientific">Uliginosibacterium aquaticum</name>
    <dbReference type="NCBI Taxonomy" id="2731212"/>
    <lineage>
        <taxon>Bacteria</taxon>
        <taxon>Pseudomonadati</taxon>
        <taxon>Pseudomonadota</taxon>
        <taxon>Betaproteobacteria</taxon>
        <taxon>Rhodocyclales</taxon>
        <taxon>Zoogloeaceae</taxon>
        <taxon>Uliginosibacterium</taxon>
    </lineage>
</organism>
<name>A0ABX2IET3_9RHOO</name>
<feature type="region of interest" description="Disordered" evidence="5">
    <location>
        <begin position="163"/>
        <end position="194"/>
    </location>
</feature>
<comment type="subcellular location">
    <subcellularLocation>
        <location evidence="1">Membrane</location>
        <topology evidence="1">Single-pass membrane protein</topology>
    </subcellularLocation>
</comment>
<evidence type="ECO:0000256" key="3">
    <source>
        <dbReference type="ARBA" id="ARBA00022989"/>
    </source>
</evidence>